<gene>
    <name evidence="2" type="ORF">EDB92DRAFT_1758108</name>
</gene>
<feature type="compositionally biased region" description="Polar residues" evidence="1">
    <location>
        <begin position="70"/>
        <end position="79"/>
    </location>
</feature>
<feature type="compositionally biased region" description="Basic and acidic residues" evidence="1">
    <location>
        <begin position="249"/>
        <end position="258"/>
    </location>
</feature>
<comment type="caution">
    <text evidence="2">The sequence shown here is derived from an EMBL/GenBank/DDBJ whole genome shotgun (WGS) entry which is preliminary data.</text>
</comment>
<feature type="non-terminal residue" evidence="2">
    <location>
        <position position="298"/>
    </location>
</feature>
<dbReference type="AlphaFoldDB" id="A0AAD4LAN7"/>
<keyword evidence="3" id="KW-1185">Reference proteome</keyword>
<evidence type="ECO:0000313" key="3">
    <source>
        <dbReference type="Proteomes" id="UP001201163"/>
    </source>
</evidence>
<evidence type="ECO:0000313" key="2">
    <source>
        <dbReference type="EMBL" id="KAH8979125.1"/>
    </source>
</evidence>
<organism evidence="2 3">
    <name type="scientific">Lactarius akahatsu</name>
    <dbReference type="NCBI Taxonomy" id="416441"/>
    <lineage>
        <taxon>Eukaryota</taxon>
        <taxon>Fungi</taxon>
        <taxon>Dikarya</taxon>
        <taxon>Basidiomycota</taxon>
        <taxon>Agaricomycotina</taxon>
        <taxon>Agaricomycetes</taxon>
        <taxon>Russulales</taxon>
        <taxon>Russulaceae</taxon>
        <taxon>Lactarius</taxon>
    </lineage>
</organism>
<dbReference type="Proteomes" id="UP001201163">
    <property type="component" value="Unassembled WGS sequence"/>
</dbReference>
<sequence>MASLLTVVPGSRRPIRVDSTGVVVNIAVQGPDRSSFSKSGTNSSTSRRKPQTTYRSPSLQFPSDLCIEHSGQTIRSSPTGLGPPPALPARRSHASPAATTNVPVRMKYPMKPPLPIYHPLGRLALSLPELDPGMRSSLNSADDAMRGTASRPRRPATRVRDAADADNGDTGTPLAVPVETPAPSEKPSPRKRRSGGQTNSRRRRREADDGDATYPAKRTRANRAPAVPASDSGSLGNGADAPDADGTEEGVKAPERRSTRSRAAAQVKPPPVRRNSSASDRTQTSVSVSIAGGQPRKE</sequence>
<feature type="compositionally biased region" description="Low complexity" evidence="1">
    <location>
        <begin position="33"/>
        <end position="45"/>
    </location>
</feature>
<dbReference type="EMBL" id="JAKELL010000184">
    <property type="protein sequence ID" value="KAH8979125.1"/>
    <property type="molecule type" value="Genomic_DNA"/>
</dbReference>
<protein>
    <submittedName>
        <fullName evidence="2">Uncharacterized protein</fullName>
    </submittedName>
</protein>
<reference evidence="2" key="1">
    <citation type="submission" date="2022-01" db="EMBL/GenBank/DDBJ databases">
        <title>Comparative genomics reveals a dynamic genome evolution in the ectomycorrhizal milk-cap (Lactarius) mushrooms.</title>
        <authorList>
            <consortium name="DOE Joint Genome Institute"/>
            <person name="Lebreton A."/>
            <person name="Tang N."/>
            <person name="Kuo A."/>
            <person name="LaButti K."/>
            <person name="Drula E."/>
            <person name="Barry K."/>
            <person name="Clum A."/>
            <person name="Lipzen A."/>
            <person name="Mousain D."/>
            <person name="Ng V."/>
            <person name="Wang R."/>
            <person name="Wang X."/>
            <person name="Dai Y."/>
            <person name="Henrissat B."/>
            <person name="Grigoriev I.V."/>
            <person name="Guerin-Laguette A."/>
            <person name="Yu F."/>
            <person name="Martin F.M."/>
        </authorList>
    </citation>
    <scope>NUCLEOTIDE SEQUENCE</scope>
    <source>
        <strain evidence="2">QP</strain>
    </source>
</reference>
<name>A0AAD4LAN7_9AGAM</name>
<evidence type="ECO:0000256" key="1">
    <source>
        <dbReference type="SAM" id="MobiDB-lite"/>
    </source>
</evidence>
<proteinExistence type="predicted"/>
<feature type="compositionally biased region" description="Polar residues" evidence="1">
    <location>
        <begin position="274"/>
        <end position="288"/>
    </location>
</feature>
<feature type="compositionally biased region" description="Basic residues" evidence="1">
    <location>
        <begin position="189"/>
        <end position="204"/>
    </location>
</feature>
<feature type="region of interest" description="Disordered" evidence="1">
    <location>
        <begin position="31"/>
        <end position="102"/>
    </location>
</feature>
<accession>A0AAD4LAN7</accession>
<feature type="region of interest" description="Disordered" evidence="1">
    <location>
        <begin position="134"/>
        <end position="298"/>
    </location>
</feature>
<feature type="compositionally biased region" description="Polar residues" evidence="1">
    <location>
        <begin position="51"/>
        <end position="61"/>
    </location>
</feature>